<keyword evidence="3" id="KW-1185">Reference proteome</keyword>
<sequence>MPLPSGQYKITCSESGLSIGRDSMSEDKSSGPKKIVPLPPKSPSSKDVFEITKIDEAKGLYRIKCDGGILSSRDLKLYAFLEAPEKQDDWLIAKAPNEDSLDPLSQGQIQTVRLGPVAIMPTDPPGYLPMMIFEFTPVGDFDTNGSDFSDSEEEEDVLCLAFRGWVCQEYWPGSTQAADSGVLHMGASLHFTRSRPYLSHAIDAANYLSASWVYGVRPAGLVLNDPTNTMITSSDSGSIGQLSPGGITMSSTA</sequence>
<feature type="region of interest" description="Disordered" evidence="1">
    <location>
        <begin position="16"/>
        <end position="46"/>
    </location>
</feature>
<gene>
    <name evidence="2" type="ORF">NLI96_g12347</name>
</gene>
<comment type="caution">
    <text evidence="2">The sequence shown here is derived from an EMBL/GenBank/DDBJ whole genome shotgun (WGS) entry which is preliminary data.</text>
</comment>
<dbReference type="AlphaFoldDB" id="A0AAD5YCH3"/>
<reference evidence="2" key="1">
    <citation type="submission" date="2022-07" db="EMBL/GenBank/DDBJ databases">
        <title>Genome Sequence of Physisporinus lineatus.</title>
        <authorList>
            <person name="Buettner E."/>
        </authorList>
    </citation>
    <scope>NUCLEOTIDE SEQUENCE</scope>
    <source>
        <strain evidence="2">VT162</strain>
    </source>
</reference>
<dbReference type="EMBL" id="JANAWD010001013">
    <property type="protein sequence ID" value="KAJ3474637.1"/>
    <property type="molecule type" value="Genomic_DNA"/>
</dbReference>
<dbReference type="InterPro" id="IPR031755">
    <property type="entry name" value="Inhibitor_I66"/>
</dbReference>
<dbReference type="Gene3D" id="2.80.10.50">
    <property type="match status" value="1"/>
</dbReference>
<protein>
    <submittedName>
        <fullName evidence="2">Uncharacterized protein</fullName>
    </submittedName>
</protein>
<dbReference type="Pfam" id="PF16850">
    <property type="entry name" value="Inhibitor_I66"/>
    <property type="match status" value="1"/>
</dbReference>
<organism evidence="2 3">
    <name type="scientific">Meripilus lineatus</name>
    <dbReference type="NCBI Taxonomy" id="2056292"/>
    <lineage>
        <taxon>Eukaryota</taxon>
        <taxon>Fungi</taxon>
        <taxon>Dikarya</taxon>
        <taxon>Basidiomycota</taxon>
        <taxon>Agaricomycotina</taxon>
        <taxon>Agaricomycetes</taxon>
        <taxon>Polyporales</taxon>
        <taxon>Meripilaceae</taxon>
        <taxon>Meripilus</taxon>
    </lineage>
</organism>
<accession>A0AAD5YCH3</accession>
<dbReference type="Proteomes" id="UP001212997">
    <property type="component" value="Unassembled WGS sequence"/>
</dbReference>
<evidence type="ECO:0000313" key="3">
    <source>
        <dbReference type="Proteomes" id="UP001212997"/>
    </source>
</evidence>
<proteinExistence type="predicted"/>
<evidence type="ECO:0000313" key="2">
    <source>
        <dbReference type="EMBL" id="KAJ3474637.1"/>
    </source>
</evidence>
<dbReference type="GO" id="GO:0004867">
    <property type="term" value="F:serine-type endopeptidase inhibitor activity"/>
    <property type="evidence" value="ECO:0007669"/>
    <property type="project" value="InterPro"/>
</dbReference>
<evidence type="ECO:0000256" key="1">
    <source>
        <dbReference type="SAM" id="MobiDB-lite"/>
    </source>
</evidence>
<name>A0AAD5YCH3_9APHY</name>